<gene>
    <name evidence="1" type="ORF">RPERSI_LOCUS22054</name>
</gene>
<keyword evidence="2" id="KW-1185">Reference proteome</keyword>
<evidence type="ECO:0000313" key="2">
    <source>
        <dbReference type="Proteomes" id="UP000789920"/>
    </source>
</evidence>
<proteinExistence type="predicted"/>
<feature type="non-terminal residue" evidence="1">
    <location>
        <position position="84"/>
    </location>
</feature>
<name>A0ACA9RQJ1_9GLOM</name>
<accession>A0ACA9RQJ1</accession>
<feature type="non-terminal residue" evidence="1">
    <location>
        <position position="1"/>
    </location>
</feature>
<comment type="caution">
    <text evidence="1">The sequence shown here is derived from an EMBL/GenBank/DDBJ whole genome shotgun (WGS) entry which is preliminary data.</text>
</comment>
<dbReference type="Proteomes" id="UP000789920">
    <property type="component" value="Unassembled WGS sequence"/>
</dbReference>
<organism evidence="1 2">
    <name type="scientific">Racocetra persica</name>
    <dbReference type="NCBI Taxonomy" id="160502"/>
    <lineage>
        <taxon>Eukaryota</taxon>
        <taxon>Fungi</taxon>
        <taxon>Fungi incertae sedis</taxon>
        <taxon>Mucoromycota</taxon>
        <taxon>Glomeromycotina</taxon>
        <taxon>Glomeromycetes</taxon>
        <taxon>Diversisporales</taxon>
        <taxon>Gigasporaceae</taxon>
        <taxon>Racocetra</taxon>
    </lineage>
</organism>
<protein>
    <submittedName>
        <fullName evidence="1">1951_t:CDS:1</fullName>
    </submittedName>
</protein>
<reference evidence="1" key="1">
    <citation type="submission" date="2021-06" db="EMBL/GenBank/DDBJ databases">
        <authorList>
            <person name="Kallberg Y."/>
            <person name="Tangrot J."/>
            <person name="Rosling A."/>
        </authorList>
    </citation>
    <scope>NUCLEOTIDE SEQUENCE</scope>
    <source>
        <strain evidence="1">MA461A</strain>
    </source>
</reference>
<sequence length="84" mass="9769">AATIRKKKLDKEFVKWFRSNYASNFEVPPDLNYINICRGCNKNLNLQKPSIEEESVEAIDLTIDITSHIQEHEEIKPLPKKKSI</sequence>
<evidence type="ECO:0000313" key="1">
    <source>
        <dbReference type="EMBL" id="CAG8805953.1"/>
    </source>
</evidence>
<dbReference type="EMBL" id="CAJVQC010065918">
    <property type="protein sequence ID" value="CAG8805953.1"/>
    <property type="molecule type" value="Genomic_DNA"/>
</dbReference>